<dbReference type="AlphaFoldDB" id="A0AA40HDG7"/>
<gene>
    <name evidence="1" type="ORF">QTO34_010996</name>
</gene>
<evidence type="ECO:0000313" key="1">
    <source>
        <dbReference type="EMBL" id="KAK1328827.1"/>
    </source>
</evidence>
<sequence length="61" mass="6734">MDSARGPAPRTGSWDASGFLRVWQRLDPQGRGYLDDKELDAFCRQMLTTLGTDVSTCASKP</sequence>
<comment type="caution">
    <text evidence="1">The sequence shown here is derived from an EMBL/GenBank/DDBJ whole genome shotgun (WGS) entry which is preliminary data.</text>
</comment>
<reference evidence="1" key="1">
    <citation type="submission" date="2023-06" db="EMBL/GenBank/DDBJ databases">
        <title>Reference genome for the Northern bat (Eptesicus nilssonii), a most northern bat species.</title>
        <authorList>
            <person name="Laine V.N."/>
            <person name="Pulliainen A.T."/>
            <person name="Lilley T.M."/>
        </authorList>
    </citation>
    <scope>NUCLEOTIDE SEQUENCE</scope>
    <source>
        <strain evidence="1">BLF_Eptnil</strain>
        <tissue evidence="1">Kidney</tissue>
    </source>
</reference>
<dbReference type="Proteomes" id="UP001177744">
    <property type="component" value="Unassembled WGS sequence"/>
</dbReference>
<accession>A0AA40HDG7</accession>
<dbReference type="Gene3D" id="1.10.238.10">
    <property type="entry name" value="EF-hand"/>
    <property type="match status" value="1"/>
</dbReference>
<proteinExistence type="predicted"/>
<evidence type="ECO:0000313" key="2">
    <source>
        <dbReference type="Proteomes" id="UP001177744"/>
    </source>
</evidence>
<evidence type="ECO:0008006" key="3">
    <source>
        <dbReference type="Google" id="ProtNLM"/>
    </source>
</evidence>
<organism evidence="1 2">
    <name type="scientific">Cnephaeus nilssonii</name>
    <name type="common">Northern bat</name>
    <name type="synonym">Eptesicus nilssonii</name>
    <dbReference type="NCBI Taxonomy" id="3371016"/>
    <lineage>
        <taxon>Eukaryota</taxon>
        <taxon>Metazoa</taxon>
        <taxon>Chordata</taxon>
        <taxon>Craniata</taxon>
        <taxon>Vertebrata</taxon>
        <taxon>Euteleostomi</taxon>
        <taxon>Mammalia</taxon>
        <taxon>Eutheria</taxon>
        <taxon>Laurasiatheria</taxon>
        <taxon>Chiroptera</taxon>
        <taxon>Yangochiroptera</taxon>
        <taxon>Vespertilionidae</taxon>
        <taxon>Cnephaeus</taxon>
    </lineage>
</organism>
<name>A0AA40HDG7_CNENI</name>
<keyword evidence="2" id="KW-1185">Reference proteome</keyword>
<dbReference type="EMBL" id="JAULJE010000022">
    <property type="protein sequence ID" value="KAK1328827.1"/>
    <property type="molecule type" value="Genomic_DNA"/>
</dbReference>
<protein>
    <recommendedName>
        <fullName evidence="3">EF-hand domain-containing protein</fullName>
    </recommendedName>
</protein>